<comment type="caution">
    <text evidence="2">The sequence shown here is derived from an EMBL/GenBank/DDBJ whole genome shotgun (WGS) entry which is preliminary data.</text>
</comment>
<keyword evidence="1" id="KW-1133">Transmembrane helix</keyword>
<reference evidence="2 3" key="1">
    <citation type="submission" date="2018-10" db="EMBL/GenBank/DDBJ databases">
        <title>Phylogenomics of Brevibacillus.</title>
        <authorList>
            <person name="Dunlap C."/>
        </authorList>
    </citation>
    <scope>NUCLEOTIDE SEQUENCE [LARGE SCALE GENOMIC DNA]</scope>
    <source>
        <strain evidence="2 3">JCM 15716</strain>
    </source>
</reference>
<keyword evidence="1" id="KW-0812">Transmembrane</keyword>
<proteinExistence type="predicted"/>
<evidence type="ECO:0000313" key="3">
    <source>
        <dbReference type="Proteomes" id="UP000271031"/>
    </source>
</evidence>
<feature type="transmembrane region" description="Helical" evidence="1">
    <location>
        <begin position="12"/>
        <end position="33"/>
    </location>
</feature>
<keyword evidence="1" id="KW-0472">Membrane</keyword>
<evidence type="ECO:0000313" key="2">
    <source>
        <dbReference type="EMBL" id="RNB91094.1"/>
    </source>
</evidence>
<accession>A0A3M8DT36</accession>
<protein>
    <submittedName>
        <fullName evidence="2">DUF4446 family protein</fullName>
    </submittedName>
</protein>
<dbReference type="Pfam" id="PF14584">
    <property type="entry name" value="DUF4446"/>
    <property type="match status" value="1"/>
</dbReference>
<dbReference type="RefSeq" id="WP_122916946.1">
    <property type="nucleotide sequence ID" value="NZ_RHHQ01000006.1"/>
</dbReference>
<dbReference type="AlphaFoldDB" id="A0A3M8DT36"/>
<name>A0A3M8DT36_9BACL</name>
<evidence type="ECO:0000256" key="1">
    <source>
        <dbReference type="SAM" id="Phobius"/>
    </source>
</evidence>
<dbReference type="Proteomes" id="UP000271031">
    <property type="component" value="Unassembled WGS sequence"/>
</dbReference>
<keyword evidence="3" id="KW-1185">Reference proteome</keyword>
<sequence length="170" mass="19017">MLQMLTPLQSELLLAGIVGVNLLILLALISMWVKISRTRKLMNKLFSGTSKDNLEGQLRSLLAQMEEWKKQQNDQQFLINRLSQRVGAQCGNLSITRYNAFGDLGSDLSFSMALLDDDQNGVVLTSIYGREESRFYAKPVQAGKSLYHLSEEEHAVVKKASVSANPSRQL</sequence>
<dbReference type="InterPro" id="IPR027981">
    <property type="entry name" value="DUF4446"/>
</dbReference>
<organism evidence="2 3">
    <name type="scientific">Brevibacillus fluminis</name>
    <dbReference type="NCBI Taxonomy" id="511487"/>
    <lineage>
        <taxon>Bacteria</taxon>
        <taxon>Bacillati</taxon>
        <taxon>Bacillota</taxon>
        <taxon>Bacilli</taxon>
        <taxon>Bacillales</taxon>
        <taxon>Paenibacillaceae</taxon>
        <taxon>Brevibacillus</taxon>
    </lineage>
</organism>
<gene>
    <name evidence="2" type="ORF">EDM56_05780</name>
</gene>
<dbReference type="EMBL" id="RHHQ01000006">
    <property type="protein sequence ID" value="RNB91094.1"/>
    <property type="molecule type" value="Genomic_DNA"/>
</dbReference>
<dbReference type="OrthoDB" id="5244042at2"/>